<dbReference type="EMBL" id="WSZM01000377">
    <property type="protein sequence ID" value="KAF4034243.1"/>
    <property type="molecule type" value="Genomic_DNA"/>
</dbReference>
<keyword evidence="3" id="KW-1185">Reference proteome</keyword>
<dbReference type="Proteomes" id="UP000704712">
    <property type="component" value="Unassembled WGS sequence"/>
</dbReference>
<accession>A0A833SNR2</accession>
<organism evidence="1 3">
    <name type="scientific">Phytophthora infestans</name>
    <name type="common">Potato late blight agent</name>
    <name type="synonym">Botrytis infestans</name>
    <dbReference type="NCBI Taxonomy" id="4787"/>
    <lineage>
        <taxon>Eukaryota</taxon>
        <taxon>Sar</taxon>
        <taxon>Stramenopiles</taxon>
        <taxon>Oomycota</taxon>
        <taxon>Peronosporomycetes</taxon>
        <taxon>Peronosporales</taxon>
        <taxon>Peronosporaceae</taxon>
        <taxon>Phytophthora</taxon>
    </lineage>
</organism>
<comment type="caution">
    <text evidence="1">The sequence shown here is derived from an EMBL/GenBank/DDBJ whole genome shotgun (WGS) entry which is preliminary data.</text>
</comment>
<reference evidence="1" key="1">
    <citation type="submission" date="2020-04" db="EMBL/GenBank/DDBJ databases">
        <title>Hybrid Assembly of Korean Phytophthora infestans isolates.</title>
        <authorList>
            <person name="Prokchorchik M."/>
            <person name="Lee Y."/>
            <person name="Seo J."/>
            <person name="Cho J.-H."/>
            <person name="Park Y.-E."/>
            <person name="Jang D.-C."/>
            <person name="Im J.-S."/>
            <person name="Choi J.-G."/>
            <person name="Park H.-J."/>
            <person name="Lee G.-B."/>
            <person name="Lee Y.-G."/>
            <person name="Hong S.-Y."/>
            <person name="Cho K."/>
            <person name="Sohn K.H."/>
        </authorList>
    </citation>
    <scope>NUCLEOTIDE SEQUENCE</scope>
    <source>
        <strain evidence="1">KR_1_A1</strain>
        <strain evidence="2">KR_2_A2</strain>
    </source>
</reference>
<name>A0A833SNR2_PHYIN</name>
<dbReference type="Proteomes" id="UP000602510">
    <property type="component" value="Unassembled WGS sequence"/>
</dbReference>
<sequence length="66" mass="7928">MAHDLVFKTRTVEDQDWLDATGVPFIRDRTLFTERREFVRLDPGSDAFFRVFEYCKNAMVERRRVA</sequence>
<evidence type="ECO:0000313" key="3">
    <source>
        <dbReference type="Proteomes" id="UP000602510"/>
    </source>
</evidence>
<protein>
    <submittedName>
        <fullName evidence="1">Uncharacterized protein</fullName>
    </submittedName>
</protein>
<proteinExistence type="predicted"/>
<evidence type="ECO:0000313" key="1">
    <source>
        <dbReference type="EMBL" id="KAF4034243.1"/>
    </source>
</evidence>
<evidence type="ECO:0000313" key="2">
    <source>
        <dbReference type="EMBL" id="KAF4138844.1"/>
    </source>
</evidence>
<dbReference type="EMBL" id="JAACNO010001622">
    <property type="protein sequence ID" value="KAF4138844.1"/>
    <property type="molecule type" value="Genomic_DNA"/>
</dbReference>
<gene>
    <name evidence="1" type="ORF">GN244_ATG13779</name>
    <name evidence="2" type="ORF">GN958_ATG11963</name>
</gene>
<dbReference type="AlphaFoldDB" id="A0A833SNR2"/>